<evidence type="ECO:0000256" key="1">
    <source>
        <dbReference type="SAM" id="Phobius"/>
    </source>
</evidence>
<dbReference type="EMBL" id="JARBDR010000214">
    <property type="protein sequence ID" value="KAJ8317962.1"/>
    <property type="molecule type" value="Genomic_DNA"/>
</dbReference>
<proteinExistence type="predicted"/>
<evidence type="ECO:0000313" key="2">
    <source>
        <dbReference type="EMBL" id="KAJ8317962.1"/>
    </source>
</evidence>
<feature type="transmembrane region" description="Helical" evidence="1">
    <location>
        <begin position="885"/>
        <end position="904"/>
    </location>
</feature>
<keyword evidence="1" id="KW-0472">Membrane</keyword>
<keyword evidence="3" id="KW-1185">Reference proteome</keyword>
<dbReference type="Proteomes" id="UP001217089">
    <property type="component" value="Unassembled WGS sequence"/>
</dbReference>
<gene>
    <name evidence="2" type="ORF">KUTeg_003053</name>
</gene>
<evidence type="ECO:0008006" key="4">
    <source>
        <dbReference type="Google" id="ProtNLM"/>
    </source>
</evidence>
<keyword evidence="1" id="KW-1133">Transmembrane helix</keyword>
<name>A0ABQ9FL12_TEGGR</name>
<sequence length="1019" mass="116000">MVMVHHLQLCGGHFLPIGWHYRSTAINRLYKACHSNSVDQLPHGSTCYPKKKKQTINSVKEEFYARFQNKSANKKLYKLEQTQMETTTQYLDRVQCLAFNAQDMTEESIVGLAVEGLLPKYKSCVLSHDPKTFSSLRNALEIASAVAECNPQINALNSMTELVQAIKEIKEEVKNIKTPSFQPVTQPPLPPAFHGYHMPPPISRPAQQFHHQPQAQMKTCNGCGSWGVILCYILLSVMVVTASAQDRIVQRLNYGVIFKEISSIQMGQEYWTHTFELELPKQVTMPPFARCHTMKTSKCDILNRLIDQINIFKLQVASKINHSAKIIHDLIPNTHGDLLASTNSRRKRGLFDFIGTISKSLFGTATTEDINNLARHMNVISRNSNQLANAMVHQEKQFHSFMINSDKRFNNIMSSVKDNFKYIQNVTNDFNFALTNFENTIYYMLNETFKQVNTTMVLTQHLEEFLFGIQELVFGQISPYLINPSILKHTIHKIQSIMTEHFKGFHLVHTNLDYYYKMSKFIYARNNSKLYISLQLPITTMQQPLKLYKVITFPVPINKTSKHATQLLDVPNYFVVSHDSQQFASLRPDELHTCKGQQSLTCDFNVPLTSHASHTCISSIYFNQKESAHSICNFRFVPNSLSPNLHELTPSSVLAYKINMLTLDCPTHQKMMQGCHFCVINVPCRCSVSTDNLYLPPKLQKCQNNTDSITKLHPINLALLQHFFSPDDYSAIRADTTYAQPIDINIPDFHIFNHTFSTHLANDNKYHLSLKRMAKAAQNDETIFTDLSESMLDGQVSIQDSWPDLNGFLSVSSLTASGIFIVLTIYLLCKVKTLTAALLLLQKSLPTHGFTLSPPIPSFHYIHSPTPSSSIHPAQTLLYNQYLTWSYVICSVLMAVVIICLLYIMKTKFRKHSTMLILEITTGASCVMIPIVELPLCPKNWDIIAPGTISDLRVTGCFLNHLHVYWPDFTVINYRTKQEIPAPELIVLDPLTGRKVKNMLKQPFAAYILLSHQDYLTLL</sequence>
<reference evidence="2 3" key="1">
    <citation type="submission" date="2022-12" db="EMBL/GenBank/DDBJ databases">
        <title>Chromosome-level genome of Tegillarca granosa.</title>
        <authorList>
            <person name="Kim J."/>
        </authorList>
    </citation>
    <scope>NUCLEOTIDE SEQUENCE [LARGE SCALE GENOMIC DNA]</scope>
    <source>
        <strain evidence="2">Teg-2019</strain>
        <tissue evidence="2">Adductor muscle</tissue>
    </source>
</reference>
<evidence type="ECO:0000313" key="3">
    <source>
        <dbReference type="Proteomes" id="UP001217089"/>
    </source>
</evidence>
<feature type="transmembrane region" description="Helical" evidence="1">
    <location>
        <begin position="807"/>
        <end position="828"/>
    </location>
</feature>
<accession>A0ABQ9FL12</accession>
<protein>
    <recommendedName>
        <fullName evidence="4">Envelope protein</fullName>
    </recommendedName>
</protein>
<keyword evidence="1" id="KW-0812">Transmembrane</keyword>
<comment type="caution">
    <text evidence="2">The sequence shown here is derived from an EMBL/GenBank/DDBJ whole genome shotgun (WGS) entry which is preliminary data.</text>
</comment>
<organism evidence="2 3">
    <name type="scientific">Tegillarca granosa</name>
    <name type="common">Malaysian cockle</name>
    <name type="synonym">Anadara granosa</name>
    <dbReference type="NCBI Taxonomy" id="220873"/>
    <lineage>
        <taxon>Eukaryota</taxon>
        <taxon>Metazoa</taxon>
        <taxon>Spiralia</taxon>
        <taxon>Lophotrochozoa</taxon>
        <taxon>Mollusca</taxon>
        <taxon>Bivalvia</taxon>
        <taxon>Autobranchia</taxon>
        <taxon>Pteriomorphia</taxon>
        <taxon>Arcoida</taxon>
        <taxon>Arcoidea</taxon>
        <taxon>Arcidae</taxon>
        <taxon>Tegillarca</taxon>
    </lineage>
</organism>